<gene>
    <name evidence="3 5" type="primary">coaE</name>
    <name evidence="5" type="ORF">ACFP1F_00300</name>
</gene>
<keyword evidence="1 3" id="KW-0547">Nucleotide-binding</keyword>
<accession>A0ABW1URB1</accession>
<dbReference type="Proteomes" id="UP001596186">
    <property type="component" value="Unassembled WGS sequence"/>
</dbReference>
<reference evidence="6" key="1">
    <citation type="journal article" date="2019" name="Int. J. Syst. Evol. Microbiol.">
        <title>The Global Catalogue of Microorganisms (GCM) 10K type strain sequencing project: providing services to taxonomists for standard genome sequencing and annotation.</title>
        <authorList>
            <consortium name="The Broad Institute Genomics Platform"/>
            <consortium name="The Broad Institute Genome Sequencing Center for Infectious Disease"/>
            <person name="Wu L."/>
            <person name="Ma J."/>
        </authorList>
    </citation>
    <scope>NUCLEOTIDE SEQUENCE [LARGE SCALE GENOMIC DNA]</scope>
    <source>
        <strain evidence="6">CCM 8895</strain>
    </source>
</reference>
<evidence type="ECO:0000313" key="6">
    <source>
        <dbReference type="Proteomes" id="UP001596186"/>
    </source>
</evidence>
<dbReference type="NCBIfam" id="TIGR00152">
    <property type="entry name" value="dephospho-CoA kinase"/>
    <property type="match status" value="1"/>
</dbReference>
<comment type="caution">
    <text evidence="5">The sequence shown here is derived from an EMBL/GenBank/DDBJ whole genome shotgun (WGS) entry which is preliminary data.</text>
</comment>
<dbReference type="GO" id="GO:0004140">
    <property type="term" value="F:dephospho-CoA kinase activity"/>
    <property type="evidence" value="ECO:0007669"/>
    <property type="project" value="UniProtKB-EC"/>
</dbReference>
<sequence length="197" mass="22047">MSKIYGLTGGIASGKTTVLDILADNGCKIFNADDIAREVVEVGTVGLNKIAASFGKNILLADGSLDRKKMSQIVFSDKLQLKKLTDITAPLIRQRILQIVENIHSLDDKVIYIFEIPLLFESDYQSYFDAVISIYVDSNTQLTRLMKRNNLDEQTAKKQISSQMSMLEKKKLADFVIDNSGNLDELKIEVKTLLKNL</sequence>
<comment type="catalytic activity">
    <reaction evidence="3">
        <text>3'-dephospho-CoA + ATP = ADP + CoA + H(+)</text>
        <dbReference type="Rhea" id="RHEA:18245"/>
        <dbReference type="ChEBI" id="CHEBI:15378"/>
        <dbReference type="ChEBI" id="CHEBI:30616"/>
        <dbReference type="ChEBI" id="CHEBI:57287"/>
        <dbReference type="ChEBI" id="CHEBI:57328"/>
        <dbReference type="ChEBI" id="CHEBI:456216"/>
        <dbReference type="EC" id="2.7.1.24"/>
    </reaction>
</comment>
<evidence type="ECO:0000313" key="5">
    <source>
        <dbReference type="EMBL" id="MFC6322208.1"/>
    </source>
</evidence>
<name>A0ABW1URB1_9LACO</name>
<comment type="subcellular location">
    <subcellularLocation>
        <location evidence="3">Cytoplasm</location>
    </subcellularLocation>
</comment>
<dbReference type="PANTHER" id="PTHR10695:SF46">
    <property type="entry name" value="BIFUNCTIONAL COENZYME A SYNTHASE-RELATED"/>
    <property type="match status" value="1"/>
</dbReference>
<dbReference type="PROSITE" id="PS51219">
    <property type="entry name" value="DPCK"/>
    <property type="match status" value="1"/>
</dbReference>
<evidence type="ECO:0000256" key="3">
    <source>
        <dbReference type="HAMAP-Rule" id="MF_00376"/>
    </source>
</evidence>
<keyword evidence="3" id="KW-0173">Coenzyme A biosynthesis</keyword>
<dbReference type="Pfam" id="PF01121">
    <property type="entry name" value="CoaE"/>
    <property type="match status" value="1"/>
</dbReference>
<dbReference type="InterPro" id="IPR027417">
    <property type="entry name" value="P-loop_NTPase"/>
</dbReference>
<keyword evidence="2 3" id="KW-0067">ATP-binding</keyword>
<dbReference type="InterPro" id="IPR001977">
    <property type="entry name" value="Depp_CoAkinase"/>
</dbReference>
<feature type="binding site" evidence="3">
    <location>
        <begin position="12"/>
        <end position="17"/>
    </location>
    <ligand>
        <name>ATP</name>
        <dbReference type="ChEBI" id="CHEBI:30616"/>
    </ligand>
</feature>
<keyword evidence="6" id="KW-1185">Reference proteome</keyword>
<dbReference type="EC" id="2.7.1.24" evidence="3 4"/>
<keyword evidence="3 5" id="KW-0418">Kinase</keyword>
<dbReference type="SUPFAM" id="SSF52540">
    <property type="entry name" value="P-loop containing nucleoside triphosphate hydrolases"/>
    <property type="match status" value="1"/>
</dbReference>
<dbReference type="Gene3D" id="3.40.50.300">
    <property type="entry name" value="P-loop containing nucleotide triphosphate hydrolases"/>
    <property type="match status" value="1"/>
</dbReference>
<proteinExistence type="inferred from homology"/>
<dbReference type="PANTHER" id="PTHR10695">
    <property type="entry name" value="DEPHOSPHO-COA KINASE-RELATED"/>
    <property type="match status" value="1"/>
</dbReference>
<dbReference type="CDD" id="cd02022">
    <property type="entry name" value="DPCK"/>
    <property type="match status" value="1"/>
</dbReference>
<keyword evidence="3 5" id="KW-0808">Transferase</keyword>
<dbReference type="EMBL" id="JBHSSN010000002">
    <property type="protein sequence ID" value="MFC6322208.1"/>
    <property type="molecule type" value="Genomic_DNA"/>
</dbReference>
<comment type="similarity">
    <text evidence="3">Belongs to the CoaE family.</text>
</comment>
<evidence type="ECO:0000256" key="2">
    <source>
        <dbReference type="ARBA" id="ARBA00022840"/>
    </source>
</evidence>
<comment type="function">
    <text evidence="3">Catalyzes the phosphorylation of the 3'-hydroxyl group of dephosphocoenzyme A to form coenzyme A.</text>
</comment>
<protein>
    <recommendedName>
        <fullName evidence="3 4">Dephospho-CoA kinase</fullName>
        <ecNumber evidence="3 4">2.7.1.24</ecNumber>
    </recommendedName>
    <alternativeName>
        <fullName evidence="3">Dephosphocoenzyme A kinase</fullName>
    </alternativeName>
</protein>
<evidence type="ECO:0000256" key="1">
    <source>
        <dbReference type="ARBA" id="ARBA00022741"/>
    </source>
</evidence>
<dbReference type="RefSeq" id="WP_125591480.1">
    <property type="nucleotide sequence ID" value="NZ_JBHSSN010000002.1"/>
</dbReference>
<evidence type="ECO:0000256" key="4">
    <source>
        <dbReference type="NCBIfam" id="TIGR00152"/>
    </source>
</evidence>
<organism evidence="5 6">
    <name type="scientific">Companilactobacillus baiquanensis</name>
    <dbReference type="NCBI Taxonomy" id="2486005"/>
    <lineage>
        <taxon>Bacteria</taxon>
        <taxon>Bacillati</taxon>
        <taxon>Bacillota</taxon>
        <taxon>Bacilli</taxon>
        <taxon>Lactobacillales</taxon>
        <taxon>Lactobacillaceae</taxon>
        <taxon>Companilactobacillus</taxon>
    </lineage>
</organism>
<keyword evidence="3" id="KW-0963">Cytoplasm</keyword>
<comment type="pathway">
    <text evidence="3">Cofactor biosynthesis; coenzyme A biosynthesis; CoA from (R)-pantothenate: step 5/5.</text>
</comment>
<dbReference type="HAMAP" id="MF_00376">
    <property type="entry name" value="Dephospho_CoA_kinase"/>
    <property type="match status" value="1"/>
</dbReference>